<feature type="transmembrane region" description="Helical" evidence="2">
    <location>
        <begin position="15"/>
        <end position="33"/>
    </location>
</feature>
<keyword evidence="2" id="KW-0472">Membrane</keyword>
<accession>A0A3A1WQ84</accession>
<name>A0A3A1WQ84_9HYPH</name>
<keyword evidence="2" id="KW-0812">Transmembrane</keyword>
<sequence>MAKFDKPANRTRGSLWAVITAVFVVAVLYFMFFSSREGERPATTAGGTVTTGAAPATGAAPPAQ</sequence>
<dbReference type="AlphaFoldDB" id="A0A3A1WQ84"/>
<reference evidence="4" key="1">
    <citation type="submission" date="2018-09" db="EMBL/GenBank/DDBJ databases">
        <authorList>
            <person name="Tuo L."/>
        </authorList>
    </citation>
    <scope>NUCLEOTIDE SEQUENCE [LARGE SCALE GENOMIC DNA]</scope>
    <source>
        <strain evidence="4">M2BS4Y-1</strain>
    </source>
</reference>
<evidence type="ECO:0000313" key="3">
    <source>
        <dbReference type="EMBL" id="RIY03244.1"/>
    </source>
</evidence>
<keyword evidence="4" id="KW-1185">Reference proteome</keyword>
<gene>
    <name evidence="3" type="ORF">D3218_00245</name>
</gene>
<comment type="caution">
    <text evidence="3">The sequence shown here is derived from an EMBL/GenBank/DDBJ whole genome shotgun (WGS) entry which is preliminary data.</text>
</comment>
<proteinExistence type="predicted"/>
<dbReference type="EMBL" id="QYRN01000001">
    <property type="protein sequence ID" value="RIY03244.1"/>
    <property type="molecule type" value="Genomic_DNA"/>
</dbReference>
<feature type="region of interest" description="Disordered" evidence="1">
    <location>
        <begin position="39"/>
        <end position="64"/>
    </location>
</feature>
<keyword evidence="2" id="KW-1133">Transmembrane helix</keyword>
<dbReference type="OrthoDB" id="9956047at2"/>
<dbReference type="RefSeq" id="WP_119537902.1">
    <property type="nucleotide sequence ID" value="NZ_QYRN01000001.1"/>
</dbReference>
<protein>
    <submittedName>
        <fullName evidence="3">Uncharacterized protein</fullName>
    </submittedName>
</protein>
<evidence type="ECO:0000313" key="4">
    <source>
        <dbReference type="Proteomes" id="UP000265750"/>
    </source>
</evidence>
<feature type="compositionally biased region" description="Low complexity" evidence="1">
    <location>
        <begin position="41"/>
        <end position="64"/>
    </location>
</feature>
<evidence type="ECO:0000256" key="1">
    <source>
        <dbReference type="SAM" id="MobiDB-lite"/>
    </source>
</evidence>
<dbReference type="Proteomes" id="UP000265750">
    <property type="component" value="Unassembled WGS sequence"/>
</dbReference>
<evidence type="ECO:0000256" key="2">
    <source>
        <dbReference type="SAM" id="Phobius"/>
    </source>
</evidence>
<organism evidence="3 4">
    <name type="scientific">Aureimonas flava</name>
    <dbReference type="NCBI Taxonomy" id="2320271"/>
    <lineage>
        <taxon>Bacteria</taxon>
        <taxon>Pseudomonadati</taxon>
        <taxon>Pseudomonadota</taxon>
        <taxon>Alphaproteobacteria</taxon>
        <taxon>Hyphomicrobiales</taxon>
        <taxon>Aurantimonadaceae</taxon>
        <taxon>Aureimonas</taxon>
    </lineage>
</organism>